<feature type="region of interest" description="Disordered" evidence="16">
    <location>
        <begin position="31"/>
        <end position="80"/>
    </location>
</feature>
<keyword evidence="21" id="KW-1185">Reference proteome</keyword>
<dbReference type="RefSeq" id="WP_141492201.1">
    <property type="nucleotide sequence ID" value="NZ_CP032485.1"/>
</dbReference>
<feature type="signal peptide" evidence="17">
    <location>
        <begin position="1"/>
        <end position="30"/>
    </location>
</feature>
<keyword evidence="8" id="KW-0408">Iron</keyword>
<evidence type="ECO:0000256" key="3">
    <source>
        <dbReference type="ARBA" id="ARBA00022448"/>
    </source>
</evidence>
<evidence type="ECO:0000256" key="17">
    <source>
        <dbReference type="SAM" id="SignalP"/>
    </source>
</evidence>
<keyword evidence="12 20" id="KW-0675">Receptor</keyword>
<evidence type="ECO:0000256" key="9">
    <source>
        <dbReference type="ARBA" id="ARBA00023065"/>
    </source>
</evidence>
<dbReference type="PANTHER" id="PTHR32552">
    <property type="entry name" value="FERRICHROME IRON RECEPTOR-RELATED"/>
    <property type="match status" value="1"/>
</dbReference>
<dbReference type="InterPro" id="IPR036942">
    <property type="entry name" value="Beta-barrel_TonB_sf"/>
</dbReference>
<evidence type="ECO:0000256" key="11">
    <source>
        <dbReference type="ARBA" id="ARBA00023136"/>
    </source>
</evidence>
<evidence type="ECO:0000313" key="21">
    <source>
        <dbReference type="Proteomes" id="UP000317214"/>
    </source>
</evidence>
<keyword evidence="13 14" id="KW-0998">Cell outer membrane</keyword>
<dbReference type="GO" id="GO:0015891">
    <property type="term" value="P:siderophore transport"/>
    <property type="evidence" value="ECO:0007669"/>
    <property type="project" value="InterPro"/>
</dbReference>
<protein>
    <submittedName>
        <fullName evidence="20">TonB-dependent siderophore receptor</fullName>
    </submittedName>
</protein>
<keyword evidence="6 14" id="KW-0812">Transmembrane</keyword>
<evidence type="ECO:0000259" key="18">
    <source>
        <dbReference type="Pfam" id="PF00593"/>
    </source>
</evidence>
<dbReference type="InterPro" id="IPR000531">
    <property type="entry name" value="Beta-barrel_TonB"/>
</dbReference>
<dbReference type="EMBL" id="CP032485">
    <property type="protein sequence ID" value="QDH24362.1"/>
    <property type="molecule type" value="Genomic_DNA"/>
</dbReference>
<evidence type="ECO:0000256" key="12">
    <source>
        <dbReference type="ARBA" id="ARBA00023170"/>
    </source>
</evidence>
<evidence type="ECO:0000256" key="5">
    <source>
        <dbReference type="ARBA" id="ARBA00022496"/>
    </source>
</evidence>
<accession>A0A4Y6V2T1</accession>
<dbReference type="Pfam" id="PF00593">
    <property type="entry name" value="TonB_dep_Rec_b-barrel"/>
    <property type="match status" value="1"/>
</dbReference>
<keyword evidence="10 15" id="KW-0798">TonB box</keyword>
<feature type="compositionally biased region" description="Polar residues" evidence="16">
    <location>
        <begin position="41"/>
        <end position="80"/>
    </location>
</feature>
<evidence type="ECO:0000256" key="10">
    <source>
        <dbReference type="ARBA" id="ARBA00023077"/>
    </source>
</evidence>
<keyword evidence="7 17" id="KW-0732">Signal</keyword>
<dbReference type="Gene3D" id="2.170.130.10">
    <property type="entry name" value="TonB-dependent receptor, plug domain"/>
    <property type="match status" value="1"/>
</dbReference>
<keyword evidence="5" id="KW-0410">Iron transport</keyword>
<proteinExistence type="inferred from homology"/>
<evidence type="ECO:0000256" key="6">
    <source>
        <dbReference type="ARBA" id="ARBA00022692"/>
    </source>
</evidence>
<feature type="domain" description="TonB-dependent receptor-like beta-barrel" evidence="18">
    <location>
        <begin position="333"/>
        <end position="748"/>
    </location>
</feature>
<evidence type="ECO:0000256" key="1">
    <source>
        <dbReference type="ARBA" id="ARBA00004571"/>
    </source>
</evidence>
<dbReference type="GO" id="GO:0015344">
    <property type="term" value="F:siderophore uptake transmembrane transporter activity"/>
    <property type="evidence" value="ECO:0007669"/>
    <property type="project" value="TreeGrafter"/>
</dbReference>
<feature type="chain" id="PRO_5021219643" evidence="17">
    <location>
        <begin position="31"/>
        <end position="778"/>
    </location>
</feature>
<evidence type="ECO:0000256" key="7">
    <source>
        <dbReference type="ARBA" id="ARBA00022729"/>
    </source>
</evidence>
<evidence type="ECO:0000313" key="20">
    <source>
        <dbReference type="EMBL" id="QDH24362.1"/>
    </source>
</evidence>
<comment type="similarity">
    <text evidence="2 14 15">Belongs to the TonB-dependent receptor family.</text>
</comment>
<organism evidence="20 21">
    <name type="scientific">Neokomagataea tanensis</name>
    <dbReference type="NCBI Taxonomy" id="661191"/>
    <lineage>
        <taxon>Bacteria</taxon>
        <taxon>Pseudomonadati</taxon>
        <taxon>Pseudomonadota</taxon>
        <taxon>Alphaproteobacteria</taxon>
        <taxon>Acetobacterales</taxon>
        <taxon>Acetobacteraceae</taxon>
        <taxon>Neokomagataea</taxon>
    </lineage>
</organism>
<dbReference type="AlphaFoldDB" id="A0A4Y6V2T1"/>
<dbReference type="Pfam" id="PF07715">
    <property type="entry name" value="Plug"/>
    <property type="match status" value="1"/>
</dbReference>
<evidence type="ECO:0000256" key="15">
    <source>
        <dbReference type="RuleBase" id="RU003357"/>
    </source>
</evidence>
<dbReference type="InterPro" id="IPR010105">
    <property type="entry name" value="TonB_sidphr_rcpt"/>
</dbReference>
<dbReference type="CDD" id="cd01347">
    <property type="entry name" value="ligand_gated_channel"/>
    <property type="match status" value="1"/>
</dbReference>
<keyword evidence="4 14" id="KW-1134">Transmembrane beta strand</keyword>
<dbReference type="InterPro" id="IPR012910">
    <property type="entry name" value="Plug_dom"/>
</dbReference>
<evidence type="ECO:0000259" key="19">
    <source>
        <dbReference type="Pfam" id="PF07715"/>
    </source>
</evidence>
<dbReference type="PANTHER" id="PTHR32552:SF89">
    <property type="entry name" value="CATECHOLATE SIDEROPHORE RECEPTOR FIU"/>
    <property type="match status" value="1"/>
</dbReference>
<keyword evidence="3 14" id="KW-0813">Transport</keyword>
<evidence type="ECO:0000256" key="4">
    <source>
        <dbReference type="ARBA" id="ARBA00022452"/>
    </source>
</evidence>
<evidence type="ECO:0000256" key="8">
    <source>
        <dbReference type="ARBA" id="ARBA00023004"/>
    </source>
</evidence>
<dbReference type="GO" id="GO:0038023">
    <property type="term" value="F:signaling receptor activity"/>
    <property type="evidence" value="ECO:0007669"/>
    <property type="project" value="InterPro"/>
</dbReference>
<dbReference type="KEGG" id="ntn:D5366_02780"/>
<evidence type="ECO:0000256" key="14">
    <source>
        <dbReference type="PROSITE-ProRule" id="PRU01360"/>
    </source>
</evidence>
<reference evidence="20 21" key="1">
    <citation type="submission" date="2018-09" db="EMBL/GenBank/DDBJ databases">
        <title>The complete genome sequence of Neokomagataea tanensis NBRC 106556(T).</title>
        <authorList>
            <person name="Chua K.-O."/>
            <person name="See-Too W.-S."/>
            <person name="Hong K.-W."/>
            <person name="Yin W.-F."/>
            <person name="Chan K.-G."/>
        </authorList>
    </citation>
    <scope>NUCLEOTIDE SEQUENCE [LARGE SCALE GENOMIC DNA]</scope>
    <source>
        <strain evidence="21">AH13 \ NBRC 106556</strain>
    </source>
</reference>
<dbReference type="GO" id="GO:0009279">
    <property type="term" value="C:cell outer membrane"/>
    <property type="evidence" value="ECO:0007669"/>
    <property type="project" value="UniProtKB-SubCell"/>
</dbReference>
<keyword evidence="9" id="KW-0406">Ion transport</keyword>
<sequence length="778" mass="84713">MSPFHRLCLLSSSSLFVTALSFTAAQPSLAAQHKHTHHGQTAHTKTSASRHANATTQTAPSPVASGTTAQAHPQAPKTDTSIEAQGDEDRFTAWGHSHPQLTGTSPNPKFTASLLNTPRSVSVITHEQMKLVNATSFEEALRTVPGISFRGGDAYAVPGGNYPVIRGFGSFSNMYIDGLRDSGVSQRETFDVDEIEVLKGPGSVYGGRGGLGGQINITTKKAQLGNLTSGQIGFGTAAYKRGTLDINRQIGSSTAVRLNAMGADGDTAGRAPTGAHKWGVAPSVSFGLGTPTRLTLGYYHLYSFGMPDYSAPYDKVTHEPLAIPRHLVLGLKDRDFERSTTNMGQIIFERDLWKNFTFRNTVQWTSTQYDFIATNPQWVSTALNNPNISLQAKSGLYHTDNAQEQAMLMGKFNTGFIHHSINSGIELSRERTQRLSYYMRDSKGNNMRAGAPCNIAYNCISALNLSSWNVNNPWTGSYTVGEPGVPQLNTNTTTGSAYAFDTMSMFNDRLYINGGVRFDRFMTYAKQGTLGLSNNQSFVNYQAGAVYKPIKPVSIYFSYATASNPVGVEAGADGQVALNATNSKLAPQNGKNTEVGAKADLLHGNLSVTGSLFNGKMTNAQVSNGIGGMINAGTQRVRGAEINVAGHLTRRWDMFGGWTYLDSTVLDGGPTHANIGKRFPYTPGNSIALWSTYRILPQFKFGGGVTYMSKRYTNVNNQTWVPSYVRLDMVADYQITPTLDLQGNLQNLTNKRYYDRIYTNYARIAAGRAVTFQLTYRH</sequence>
<dbReference type="SUPFAM" id="SSF56935">
    <property type="entry name" value="Porins"/>
    <property type="match status" value="1"/>
</dbReference>
<feature type="domain" description="TonB-dependent receptor plug" evidence="19">
    <location>
        <begin position="115"/>
        <end position="213"/>
    </location>
</feature>
<comment type="subcellular location">
    <subcellularLocation>
        <location evidence="1 14">Cell outer membrane</location>
        <topology evidence="1 14">Multi-pass membrane protein</topology>
    </subcellularLocation>
</comment>
<feature type="compositionally biased region" description="Polar residues" evidence="16">
    <location>
        <begin position="99"/>
        <end position="113"/>
    </location>
</feature>
<evidence type="ECO:0000256" key="16">
    <source>
        <dbReference type="SAM" id="MobiDB-lite"/>
    </source>
</evidence>
<dbReference type="Gene3D" id="2.40.170.20">
    <property type="entry name" value="TonB-dependent receptor, beta-barrel domain"/>
    <property type="match status" value="1"/>
</dbReference>
<evidence type="ECO:0000256" key="13">
    <source>
        <dbReference type="ARBA" id="ARBA00023237"/>
    </source>
</evidence>
<dbReference type="OrthoDB" id="9760333at2"/>
<dbReference type="NCBIfam" id="TIGR01783">
    <property type="entry name" value="TonB-siderophor"/>
    <property type="match status" value="1"/>
</dbReference>
<keyword evidence="11 14" id="KW-0472">Membrane</keyword>
<dbReference type="PROSITE" id="PS52016">
    <property type="entry name" value="TONB_DEPENDENT_REC_3"/>
    <property type="match status" value="1"/>
</dbReference>
<name>A0A4Y6V2T1_9PROT</name>
<dbReference type="Proteomes" id="UP000317214">
    <property type="component" value="Chromosome"/>
</dbReference>
<evidence type="ECO:0000256" key="2">
    <source>
        <dbReference type="ARBA" id="ARBA00009810"/>
    </source>
</evidence>
<dbReference type="InterPro" id="IPR037066">
    <property type="entry name" value="Plug_dom_sf"/>
</dbReference>
<gene>
    <name evidence="20" type="ORF">D5366_02780</name>
</gene>
<dbReference type="InterPro" id="IPR039426">
    <property type="entry name" value="TonB-dep_rcpt-like"/>
</dbReference>
<feature type="region of interest" description="Disordered" evidence="16">
    <location>
        <begin position="92"/>
        <end position="113"/>
    </location>
</feature>